<organism evidence="2">
    <name type="scientific">Serratia fonticola</name>
    <dbReference type="NCBI Taxonomy" id="47917"/>
    <lineage>
        <taxon>Bacteria</taxon>
        <taxon>Pseudomonadati</taxon>
        <taxon>Pseudomonadota</taxon>
        <taxon>Gammaproteobacteria</taxon>
        <taxon>Enterobacterales</taxon>
        <taxon>Yersiniaceae</taxon>
        <taxon>Serratia</taxon>
    </lineage>
</organism>
<gene>
    <name evidence="2" type="primary">fryA_3</name>
    <name evidence="2" type="ORF">NCTC12965_08558</name>
</gene>
<sequence>MSFTTFTARRWEAAAGKTIIVRTMDIGGDKPVDYLNIPAENKPVPRLPGGAVSIRSFCRYFVPSLRSIPARFGTRSAEES</sequence>
<dbReference type="InterPro" id="IPR000121">
    <property type="entry name" value="PEP_util_C"/>
</dbReference>
<dbReference type="EMBL" id="CABEEZ010000165">
    <property type="protein sequence ID" value="VTR60655.1"/>
    <property type="molecule type" value="Genomic_DNA"/>
</dbReference>
<proteinExistence type="predicted"/>
<dbReference type="Pfam" id="PF02896">
    <property type="entry name" value="PEP-utilizers_C"/>
    <property type="match status" value="1"/>
</dbReference>
<dbReference type="AlphaFoldDB" id="A0A4U9WM34"/>
<dbReference type="GO" id="GO:0016772">
    <property type="term" value="F:transferase activity, transferring phosphorus-containing groups"/>
    <property type="evidence" value="ECO:0007669"/>
    <property type="project" value="InterPro"/>
</dbReference>
<feature type="domain" description="PEP-utilising enzyme C-terminal" evidence="1">
    <location>
        <begin position="12"/>
        <end position="44"/>
    </location>
</feature>
<protein>
    <submittedName>
        <fullName evidence="2">Multiphosphoryl transfer protein 1</fullName>
    </submittedName>
</protein>
<evidence type="ECO:0000313" key="2">
    <source>
        <dbReference type="EMBL" id="VTR60655.1"/>
    </source>
</evidence>
<reference evidence="2" key="1">
    <citation type="submission" date="2019-05" db="EMBL/GenBank/DDBJ databases">
        <authorList>
            <consortium name="Pathogen Informatics"/>
        </authorList>
    </citation>
    <scope>NUCLEOTIDE SEQUENCE [LARGE SCALE GENOMIC DNA]</scope>
    <source>
        <strain evidence="2">NCTC12965</strain>
    </source>
</reference>
<accession>A0A4U9WM34</accession>
<name>A0A4U9WM34_SERFO</name>
<evidence type="ECO:0000259" key="1">
    <source>
        <dbReference type="Pfam" id="PF02896"/>
    </source>
</evidence>